<dbReference type="PANTHER" id="PTHR32080">
    <property type="entry name" value="ANTIFUNGAL PROTEIN GINKBILOBIN-2-LIKE"/>
    <property type="match status" value="1"/>
</dbReference>
<evidence type="ECO:0000256" key="2">
    <source>
        <dbReference type="ARBA" id="ARBA00022581"/>
    </source>
</evidence>
<dbReference type="PROSITE" id="PS51473">
    <property type="entry name" value="GNK2"/>
    <property type="match status" value="2"/>
</dbReference>
<evidence type="ECO:0000256" key="1">
    <source>
        <dbReference type="ARBA" id="ARBA00004251"/>
    </source>
</evidence>
<keyword evidence="9" id="KW-0812">Transmembrane</keyword>
<dbReference type="InterPro" id="IPR051378">
    <property type="entry name" value="Cell2Cell_Antifungal"/>
</dbReference>
<evidence type="ECO:0000256" key="3">
    <source>
        <dbReference type="ARBA" id="ARBA00022729"/>
    </source>
</evidence>
<evidence type="ECO:0000256" key="5">
    <source>
        <dbReference type="ARBA" id="ARBA00022949"/>
    </source>
</evidence>
<dbReference type="Gene3D" id="3.30.430.20">
    <property type="entry name" value="Gnk2 domain, C-X8-C-X2-C motif"/>
    <property type="match status" value="2"/>
</dbReference>
<proteinExistence type="inferred from homology"/>
<keyword evidence="9" id="KW-1133">Transmembrane helix</keyword>
<accession>A0AAN7KV40</accession>
<keyword evidence="6" id="KW-1015">Disulfide bond</keyword>
<dbReference type="InterPro" id="IPR002902">
    <property type="entry name" value="GNK2"/>
</dbReference>
<feature type="domain" description="Gnk2-homologous" evidence="11">
    <location>
        <begin position="154"/>
        <end position="253"/>
    </location>
</feature>
<evidence type="ECO:0000256" key="8">
    <source>
        <dbReference type="ARBA" id="ARBA00038393"/>
    </source>
</evidence>
<feature type="chain" id="PRO_5042961180" description="Gnk2-homologous domain-containing protein" evidence="10">
    <location>
        <begin position="30"/>
        <end position="309"/>
    </location>
</feature>
<gene>
    <name evidence="12" type="ORF">SAY87_028143</name>
</gene>
<evidence type="ECO:0000259" key="11">
    <source>
        <dbReference type="PROSITE" id="PS51473"/>
    </source>
</evidence>
<evidence type="ECO:0000256" key="6">
    <source>
        <dbReference type="ARBA" id="ARBA00023157"/>
    </source>
</evidence>
<dbReference type="Pfam" id="PF01657">
    <property type="entry name" value="Stress-antifung"/>
    <property type="match status" value="2"/>
</dbReference>
<feature type="domain" description="Gnk2-homologous" evidence="11">
    <location>
        <begin position="34"/>
        <end position="141"/>
    </location>
</feature>
<dbReference type="PANTHER" id="PTHR32080:SF6">
    <property type="entry name" value="PLASMODESMATA-LOCATED PROTEIN 4"/>
    <property type="match status" value="1"/>
</dbReference>
<keyword evidence="3 10" id="KW-0732">Signal</keyword>
<evidence type="ECO:0000313" key="13">
    <source>
        <dbReference type="Proteomes" id="UP001345219"/>
    </source>
</evidence>
<feature type="transmembrane region" description="Helical" evidence="9">
    <location>
        <begin position="285"/>
        <end position="307"/>
    </location>
</feature>
<keyword evidence="2" id="KW-0945">Host-virus interaction</keyword>
<evidence type="ECO:0000256" key="10">
    <source>
        <dbReference type="SAM" id="SignalP"/>
    </source>
</evidence>
<dbReference type="GO" id="GO:0009506">
    <property type="term" value="C:plasmodesma"/>
    <property type="evidence" value="ECO:0007669"/>
    <property type="project" value="UniProtKB-SubCell"/>
</dbReference>
<dbReference type="EMBL" id="JAXIOK010000004">
    <property type="protein sequence ID" value="KAK4773124.1"/>
    <property type="molecule type" value="Genomic_DNA"/>
</dbReference>
<feature type="signal peptide" evidence="10">
    <location>
        <begin position="1"/>
        <end position="29"/>
    </location>
</feature>
<sequence length="309" mass="34736">METSTMLCHRADRLILLIITGFLLPSAEPNPDFATMVYKDCANNTFTNPYVDAASSHDQMLASMFDELVSHSLQSKFYRTTRGDDHGSITGFYQCKRDITAEDCHGCVAKLPEISNSLCSRSMAAKVQFSGCSLRYIADSFPQEKDHLTPGVIRYEEEHRFCSSECAETGMFDELRDQAFEEVENELEIGHGYSSAEKEGFHAEAECEEDMEEMKCRECVSAAVEIAKDRCEKAIRGEVYLKQCSVTYEYREHRRECESGCESEHQREGEGEGGDHFHISKQMEVMLGGGAAFVLITLIFVAVIAAARR</sequence>
<dbReference type="GO" id="GO:0010497">
    <property type="term" value="P:plasmodesmata-mediated intercellular transport"/>
    <property type="evidence" value="ECO:0007669"/>
    <property type="project" value="TreeGrafter"/>
</dbReference>
<dbReference type="Proteomes" id="UP001345219">
    <property type="component" value="Chromosome 22"/>
</dbReference>
<dbReference type="AlphaFoldDB" id="A0AAN7KV40"/>
<evidence type="ECO:0000256" key="4">
    <source>
        <dbReference type="ARBA" id="ARBA00022737"/>
    </source>
</evidence>
<organism evidence="12 13">
    <name type="scientific">Trapa incisa</name>
    <dbReference type="NCBI Taxonomy" id="236973"/>
    <lineage>
        <taxon>Eukaryota</taxon>
        <taxon>Viridiplantae</taxon>
        <taxon>Streptophyta</taxon>
        <taxon>Embryophyta</taxon>
        <taxon>Tracheophyta</taxon>
        <taxon>Spermatophyta</taxon>
        <taxon>Magnoliopsida</taxon>
        <taxon>eudicotyledons</taxon>
        <taxon>Gunneridae</taxon>
        <taxon>Pentapetalae</taxon>
        <taxon>rosids</taxon>
        <taxon>malvids</taxon>
        <taxon>Myrtales</taxon>
        <taxon>Lythraceae</taxon>
        <taxon>Trapa</taxon>
    </lineage>
</organism>
<keyword evidence="9" id="KW-0472">Membrane</keyword>
<dbReference type="InterPro" id="IPR038408">
    <property type="entry name" value="GNK2_sf"/>
</dbReference>
<evidence type="ECO:0000313" key="12">
    <source>
        <dbReference type="EMBL" id="KAK4773124.1"/>
    </source>
</evidence>
<comment type="subcellular location">
    <subcellularLocation>
        <location evidence="7">Cell junction</location>
        <location evidence="7">Plasmodesma</location>
    </subcellularLocation>
    <subcellularLocation>
        <location evidence="1">Cell membrane</location>
        <topology evidence="1">Single-pass type I membrane protein</topology>
    </subcellularLocation>
</comment>
<evidence type="ECO:0000256" key="9">
    <source>
        <dbReference type="SAM" id="Phobius"/>
    </source>
</evidence>
<dbReference type="CDD" id="cd23509">
    <property type="entry name" value="Gnk2-like"/>
    <property type="match status" value="1"/>
</dbReference>
<reference evidence="12 13" key="1">
    <citation type="journal article" date="2023" name="Hortic Res">
        <title>Pangenome of water caltrop reveals structural variations and asymmetric subgenome divergence after allopolyploidization.</title>
        <authorList>
            <person name="Zhang X."/>
            <person name="Chen Y."/>
            <person name="Wang L."/>
            <person name="Yuan Y."/>
            <person name="Fang M."/>
            <person name="Shi L."/>
            <person name="Lu R."/>
            <person name="Comes H.P."/>
            <person name="Ma Y."/>
            <person name="Chen Y."/>
            <person name="Huang G."/>
            <person name="Zhou Y."/>
            <person name="Zheng Z."/>
            <person name="Qiu Y."/>
        </authorList>
    </citation>
    <scope>NUCLEOTIDE SEQUENCE [LARGE SCALE GENOMIC DNA]</scope>
    <source>
        <tissue evidence="12">Roots</tissue>
    </source>
</reference>
<keyword evidence="13" id="KW-1185">Reference proteome</keyword>
<keyword evidence="5" id="KW-0965">Cell junction</keyword>
<dbReference type="GO" id="GO:0046739">
    <property type="term" value="P:transport of virus in multicellular host"/>
    <property type="evidence" value="ECO:0007669"/>
    <property type="project" value="TreeGrafter"/>
</dbReference>
<name>A0AAN7KV40_9MYRT</name>
<dbReference type="GO" id="GO:0005886">
    <property type="term" value="C:plasma membrane"/>
    <property type="evidence" value="ECO:0007669"/>
    <property type="project" value="UniProtKB-SubCell"/>
</dbReference>
<evidence type="ECO:0000256" key="7">
    <source>
        <dbReference type="ARBA" id="ARBA00024184"/>
    </source>
</evidence>
<comment type="caution">
    <text evidence="12">The sequence shown here is derived from an EMBL/GenBank/DDBJ whole genome shotgun (WGS) entry which is preliminary data.</text>
</comment>
<protein>
    <recommendedName>
        <fullName evidence="11">Gnk2-homologous domain-containing protein</fullName>
    </recommendedName>
</protein>
<comment type="similarity">
    <text evidence="8">Belongs to the cysteine-rich repeat secretory protein family. Plasmodesmata-located proteins (PDLD) subfamily.</text>
</comment>
<keyword evidence="4" id="KW-0677">Repeat</keyword>